<organism evidence="2 3">
    <name type="scientific">Pelobates cultripes</name>
    <name type="common">Western spadefoot toad</name>
    <dbReference type="NCBI Taxonomy" id="61616"/>
    <lineage>
        <taxon>Eukaryota</taxon>
        <taxon>Metazoa</taxon>
        <taxon>Chordata</taxon>
        <taxon>Craniata</taxon>
        <taxon>Vertebrata</taxon>
        <taxon>Euteleostomi</taxon>
        <taxon>Amphibia</taxon>
        <taxon>Batrachia</taxon>
        <taxon>Anura</taxon>
        <taxon>Pelobatoidea</taxon>
        <taxon>Pelobatidae</taxon>
        <taxon>Pelobates</taxon>
    </lineage>
</organism>
<gene>
    <name evidence="2" type="ORF">PECUL_23A032104</name>
</gene>
<keyword evidence="3" id="KW-1185">Reference proteome</keyword>
<name>A0AAD1TDI0_PELCU</name>
<accession>A0AAD1TDI0</accession>
<evidence type="ECO:0000256" key="1">
    <source>
        <dbReference type="SAM" id="MobiDB-lite"/>
    </source>
</evidence>
<dbReference type="Proteomes" id="UP001295444">
    <property type="component" value="Chromosome 12"/>
</dbReference>
<evidence type="ECO:0000313" key="3">
    <source>
        <dbReference type="Proteomes" id="UP001295444"/>
    </source>
</evidence>
<dbReference type="EMBL" id="OW240923">
    <property type="protein sequence ID" value="CAH2324669.1"/>
    <property type="molecule type" value="Genomic_DNA"/>
</dbReference>
<feature type="region of interest" description="Disordered" evidence="1">
    <location>
        <begin position="88"/>
        <end position="108"/>
    </location>
</feature>
<proteinExistence type="predicted"/>
<reference evidence="2" key="1">
    <citation type="submission" date="2022-03" db="EMBL/GenBank/DDBJ databases">
        <authorList>
            <person name="Alioto T."/>
            <person name="Alioto T."/>
            <person name="Gomez Garrido J."/>
        </authorList>
    </citation>
    <scope>NUCLEOTIDE SEQUENCE</scope>
</reference>
<dbReference type="AlphaFoldDB" id="A0AAD1TDI0"/>
<sequence length="108" mass="12185">MLGQAPVHGNSATHHRAVHRQVSLQSLAKMQYYTPTSGMHLSRATNNVNLTDNIQHPTTSHILVWAVNFNNQQQGDKKSYTVVRHQPHTFRKDVPPPNTNPPHSITHL</sequence>
<evidence type="ECO:0000313" key="2">
    <source>
        <dbReference type="EMBL" id="CAH2324669.1"/>
    </source>
</evidence>
<protein>
    <submittedName>
        <fullName evidence="2">Uncharacterized protein</fullName>
    </submittedName>
</protein>